<dbReference type="InterPro" id="IPR050659">
    <property type="entry name" value="Peptidase_M24B"/>
</dbReference>
<dbReference type="SUPFAM" id="SSF53092">
    <property type="entry name" value="Creatinase/prolidase N-terminal domain"/>
    <property type="match status" value="1"/>
</dbReference>
<dbReference type="InterPro" id="IPR036005">
    <property type="entry name" value="Creatinase/aminopeptidase-like"/>
</dbReference>
<keyword evidence="2" id="KW-0378">Hydrolase</keyword>
<dbReference type="Gene3D" id="3.40.350.10">
    <property type="entry name" value="Creatinase/prolidase N-terminal domain"/>
    <property type="match status" value="1"/>
</dbReference>
<dbReference type="GO" id="GO:0046872">
    <property type="term" value="F:metal ion binding"/>
    <property type="evidence" value="ECO:0007669"/>
    <property type="project" value="UniProtKB-KW"/>
</dbReference>
<accession>A0A6J6IY71</accession>
<proteinExistence type="predicted"/>
<evidence type="ECO:0000259" key="3">
    <source>
        <dbReference type="Pfam" id="PF00557"/>
    </source>
</evidence>
<gene>
    <name evidence="5" type="ORF">UFOPK2086_00215</name>
</gene>
<evidence type="ECO:0000259" key="4">
    <source>
        <dbReference type="Pfam" id="PF01321"/>
    </source>
</evidence>
<dbReference type="GO" id="GO:0016787">
    <property type="term" value="F:hydrolase activity"/>
    <property type="evidence" value="ECO:0007669"/>
    <property type="project" value="UniProtKB-KW"/>
</dbReference>
<name>A0A6J6IY71_9ZZZZ</name>
<keyword evidence="1" id="KW-0479">Metal-binding</keyword>
<dbReference type="PANTHER" id="PTHR46112:SF3">
    <property type="entry name" value="AMINOPEPTIDASE YPDF"/>
    <property type="match status" value="1"/>
</dbReference>
<evidence type="ECO:0000313" key="5">
    <source>
        <dbReference type="EMBL" id="CAB4629203.1"/>
    </source>
</evidence>
<dbReference type="EMBL" id="CAEZVQ010000012">
    <property type="protein sequence ID" value="CAB4629203.1"/>
    <property type="molecule type" value="Genomic_DNA"/>
</dbReference>
<dbReference type="Gene3D" id="3.90.230.10">
    <property type="entry name" value="Creatinase/methionine aminopeptidase superfamily"/>
    <property type="match status" value="1"/>
</dbReference>
<dbReference type="InterPro" id="IPR001131">
    <property type="entry name" value="Peptidase_M24B_aminopep-P_CS"/>
</dbReference>
<evidence type="ECO:0000256" key="1">
    <source>
        <dbReference type="ARBA" id="ARBA00022723"/>
    </source>
</evidence>
<dbReference type="SUPFAM" id="SSF55920">
    <property type="entry name" value="Creatinase/aminopeptidase"/>
    <property type="match status" value="1"/>
</dbReference>
<dbReference type="AlphaFoldDB" id="A0A6J6IY71"/>
<evidence type="ECO:0000256" key="2">
    <source>
        <dbReference type="ARBA" id="ARBA00022801"/>
    </source>
</evidence>
<feature type="domain" description="Creatinase N-terminal" evidence="4">
    <location>
        <begin position="6"/>
        <end position="130"/>
    </location>
</feature>
<feature type="domain" description="Peptidase M24" evidence="3">
    <location>
        <begin position="137"/>
        <end position="339"/>
    </location>
</feature>
<dbReference type="PANTHER" id="PTHR46112">
    <property type="entry name" value="AMINOPEPTIDASE"/>
    <property type="match status" value="1"/>
</dbReference>
<dbReference type="InterPro" id="IPR000587">
    <property type="entry name" value="Creatinase_N"/>
</dbReference>
<sequence>MDISSRLHRLAATSGVENLLILRPEDVRWLTGFTGRTSFVLVNRSTASATLFVDGRYYDRALSEIEKTEANVDVRLLNSGESMSSAIASVAQANEVGIDLDHIMASRFHALADVLTIVPEPTAMNALRRVKEDWEIELMAQAAQIADNALASVLADGLIGRTEKQVRNRLDSVMRENGADDVSFATIVATGPNGARPHHEPSETRIESGHGVVIDFGAEVAGYRSDMTRTIQVGEWSPEYQHMYNTVREAQVAGVAVVRHGVSGAEVDGAVRAVFAREGLEHEYVHGTGHGIGLYIHEEPILSPRCEAVLQSNEVVTVEPGLYRGGVGGVRIEDQVVVTGTGCRILTLSPKELSCPRSPQTI</sequence>
<dbReference type="Pfam" id="PF01321">
    <property type="entry name" value="Creatinase_N"/>
    <property type="match status" value="1"/>
</dbReference>
<dbReference type="Pfam" id="PF00557">
    <property type="entry name" value="Peptidase_M24"/>
    <property type="match status" value="1"/>
</dbReference>
<protein>
    <submittedName>
        <fullName evidence="5">Unannotated protein</fullName>
    </submittedName>
</protein>
<reference evidence="5" key="1">
    <citation type="submission" date="2020-05" db="EMBL/GenBank/DDBJ databases">
        <authorList>
            <person name="Chiriac C."/>
            <person name="Salcher M."/>
            <person name="Ghai R."/>
            <person name="Kavagutti S V."/>
        </authorList>
    </citation>
    <scope>NUCLEOTIDE SEQUENCE</scope>
</reference>
<dbReference type="InterPro" id="IPR029149">
    <property type="entry name" value="Creatin/AminoP/Spt16_N"/>
</dbReference>
<dbReference type="CDD" id="cd01092">
    <property type="entry name" value="APP-like"/>
    <property type="match status" value="1"/>
</dbReference>
<dbReference type="InterPro" id="IPR000994">
    <property type="entry name" value="Pept_M24"/>
</dbReference>
<dbReference type="PROSITE" id="PS00491">
    <property type="entry name" value="PROLINE_PEPTIDASE"/>
    <property type="match status" value="1"/>
</dbReference>
<organism evidence="5">
    <name type="scientific">freshwater metagenome</name>
    <dbReference type="NCBI Taxonomy" id="449393"/>
    <lineage>
        <taxon>unclassified sequences</taxon>
        <taxon>metagenomes</taxon>
        <taxon>ecological metagenomes</taxon>
    </lineage>
</organism>